<dbReference type="Proteomes" id="UP001627154">
    <property type="component" value="Unassembled WGS sequence"/>
</dbReference>
<feature type="compositionally biased region" description="Acidic residues" evidence="1">
    <location>
        <begin position="231"/>
        <end position="244"/>
    </location>
</feature>
<keyword evidence="4" id="KW-1185">Reference proteome</keyword>
<feature type="signal peptide" evidence="2">
    <location>
        <begin position="1"/>
        <end position="19"/>
    </location>
</feature>
<protein>
    <submittedName>
        <fullName evidence="3">Uncharacterized protein</fullName>
    </submittedName>
</protein>
<feature type="chain" id="PRO_5044790448" evidence="2">
    <location>
        <begin position="20"/>
        <end position="490"/>
    </location>
</feature>
<name>A0ABD2XLN7_9HYME</name>
<accession>A0ABD2XLN7</accession>
<feature type="compositionally biased region" description="Acidic residues" evidence="1">
    <location>
        <begin position="326"/>
        <end position="336"/>
    </location>
</feature>
<feature type="compositionally biased region" description="Low complexity" evidence="1">
    <location>
        <begin position="299"/>
        <end position="316"/>
    </location>
</feature>
<keyword evidence="2" id="KW-0732">Signal</keyword>
<sequence length="490" mass="53142">MLQTSRSLFLILLITAVLAFGQDEPANTSNTKTVAFHDPSVDATVKSALENGSVSEVVVRKDLLLFPVNAPDLVIAHRQEIHAVPHNGSYNADTGKPTAAEVAEVNEYSLSQLVPTNDTDNETETHSYPIVAAPVSTGNENNSVLEPGKLLEIVSGFNLSHGMATEKVELPSGVQNFSFPKQTIVDLLSKSLAQSDSMIASSSTPQTLLTSYRNAKRSVDSDESKSSSSDESNDSSEERAEDGDSTTVGSIVKRSAYYGISEEDGSGSDEDSRSSSGVSAELTKRSAEDGDMVDDAVYGTVTEKSTTTTSGVDTTSAEVKKRSVEDEKEEDDDDSDEIKSTTVATTTTGGYTKTLVRRAAMLSDDIEQNYTTEGYSPSVERVSELRIDSNSSDSQGLVGTKLRSTSSLNSDEENMDVAEDIVFRPLFRYRQEMRVRQREDSLRAARSRQMQAATTRRNYHSYGNDKNYNNDGDGDDSSDYSDGSDSSDYE</sequence>
<reference evidence="3 4" key="1">
    <citation type="journal article" date="2024" name="bioRxiv">
        <title>A reference genome for Trichogramma kaykai: A tiny desert-dwelling parasitoid wasp with competing sex-ratio distorters.</title>
        <authorList>
            <person name="Culotta J."/>
            <person name="Lindsey A.R."/>
        </authorList>
    </citation>
    <scope>NUCLEOTIDE SEQUENCE [LARGE SCALE GENOMIC DNA]</scope>
    <source>
        <strain evidence="3 4">KSX58</strain>
    </source>
</reference>
<comment type="caution">
    <text evidence="3">The sequence shown here is derived from an EMBL/GenBank/DDBJ whole genome shotgun (WGS) entry which is preliminary data.</text>
</comment>
<organism evidence="3 4">
    <name type="scientific">Trichogramma kaykai</name>
    <dbReference type="NCBI Taxonomy" id="54128"/>
    <lineage>
        <taxon>Eukaryota</taxon>
        <taxon>Metazoa</taxon>
        <taxon>Ecdysozoa</taxon>
        <taxon>Arthropoda</taxon>
        <taxon>Hexapoda</taxon>
        <taxon>Insecta</taxon>
        <taxon>Pterygota</taxon>
        <taxon>Neoptera</taxon>
        <taxon>Endopterygota</taxon>
        <taxon>Hymenoptera</taxon>
        <taxon>Apocrita</taxon>
        <taxon>Proctotrupomorpha</taxon>
        <taxon>Chalcidoidea</taxon>
        <taxon>Trichogrammatidae</taxon>
        <taxon>Trichogramma</taxon>
    </lineage>
</organism>
<dbReference type="AlphaFoldDB" id="A0ABD2XLN7"/>
<feature type="region of interest" description="Disordered" evidence="1">
    <location>
        <begin position="214"/>
        <end position="343"/>
    </location>
</feature>
<evidence type="ECO:0000313" key="3">
    <source>
        <dbReference type="EMBL" id="KAL3406386.1"/>
    </source>
</evidence>
<evidence type="ECO:0000313" key="4">
    <source>
        <dbReference type="Proteomes" id="UP001627154"/>
    </source>
</evidence>
<evidence type="ECO:0000256" key="2">
    <source>
        <dbReference type="SAM" id="SignalP"/>
    </source>
</evidence>
<feature type="region of interest" description="Disordered" evidence="1">
    <location>
        <begin position="387"/>
        <end position="412"/>
    </location>
</feature>
<feature type="compositionally biased region" description="Polar residues" evidence="1">
    <location>
        <begin position="388"/>
        <end position="409"/>
    </location>
</feature>
<feature type="region of interest" description="Disordered" evidence="1">
    <location>
        <begin position="435"/>
        <end position="490"/>
    </location>
</feature>
<gene>
    <name evidence="3" type="ORF">TKK_001721</name>
</gene>
<proteinExistence type="predicted"/>
<evidence type="ECO:0000256" key="1">
    <source>
        <dbReference type="SAM" id="MobiDB-lite"/>
    </source>
</evidence>
<dbReference type="EMBL" id="JBJJXI010000019">
    <property type="protein sequence ID" value="KAL3406386.1"/>
    <property type="molecule type" value="Genomic_DNA"/>
</dbReference>
<feature type="compositionally biased region" description="Low complexity" evidence="1">
    <location>
        <begin position="461"/>
        <end position="471"/>
    </location>
</feature>